<dbReference type="InterPro" id="IPR036390">
    <property type="entry name" value="WH_DNA-bd_sf"/>
</dbReference>
<dbReference type="Pfam" id="PF13280">
    <property type="entry name" value="WYL"/>
    <property type="match status" value="1"/>
</dbReference>
<dbReference type="InterPro" id="IPR026881">
    <property type="entry name" value="WYL_dom"/>
</dbReference>
<evidence type="ECO:0000313" key="5">
    <source>
        <dbReference type="Proteomes" id="UP000005496"/>
    </source>
</evidence>
<dbReference type="eggNOG" id="COG2378">
    <property type="taxonomic scope" value="Bacteria"/>
</dbReference>
<evidence type="ECO:0000259" key="2">
    <source>
        <dbReference type="Pfam" id="PF13280"/>
    </source>
</evidence>
<dbReference type="InterPro" id="IPR013196">
    <property type="entry name" value="HTH_11"/>
</dbReference>
<accession>D6SMZ0</accession>
<reference evidence="4" key="1">
    <citation type="submission" date="2010-05" db="EMBL/GenBank/DDBJ databases">
        <title>The draft genome of Desulfonatronospira thiodismutans ASO3-1.</title>
        <authorList>
            <consortium name="US DOE Joint Genome Institute (JGI-PGF)"/>
            <person name="Lucas S."/>
            <person name="Copeland A."/>
            <person name="Lapidus A."/>
            <person name="Cheng J.-F."/>
            <person name="Bruce D."/>
            <person name="Goodwin L."/>
            <person name="Pitluck S."/>
            <person name="Chertkov O."/>
            <person name="Brettin T."/>
            <person name="Detter J.C."/>
            <person name="Han C."/>
            <person name="Land M.L."/>
            <person name="Hauser L."/>
            <person name="Kyrpides N."/>
            <person name="Mikhailova N."/>
            <person name="Muyzer G."/>
            <person name="Woyke T."/>
        </authorList>
    </citation>
    <scope>NUCLEOTIDE SEQUENCE [LARGE SCALE GENOMIC DNA]</scope>
    <source>
        <strain evidence="4">ASO3-1</strain>
    </source>
</reference>
<dbReference type="Pfam" id="PF25583">
    <property type="entry name" value="WCX"/>
    <property type="match status" value="1"/>
</dbReference>
<evidence type="ECO:0000313" key="4">
    <source>
        <dbReference type="EMBL" id="EFI36051.1"/>
    </source>
</evidence>
<organism evidence="4 5">
    <name type="scientific">Desulfonatronospira thiodismutans ASO3-1</name>
    <dbReference type="NCBI Taxonomy" id="555779"/>
    <lineage>
        <taxon>Bacteria</taxon>
        <taxon>Pseudomonadati</taxon>
        <taxon>Thermodesulfobacteriota</taxon>
        <taxon>Desulfovibrionia</taxon>
        <taxon>Desulfovibrionales</taxon>
        <taxon>Desulfonatronovibrionaceae</taxon>
        <taxon>Desulfonatronospira</taxon>
    </lineage>
</organism>
<keyword evidence="5" id="KW-1185">Reference proteome</keyword>
<protein>
    <submittedName>
        <fullName evidence="4">Helix-turn-helix type 11 domain protein</fullName>
    </submittedName>
</protein>
<gene>
    <name evidence="4" type="ORF">Dthio_PD3494</name>
</gene>
<dbReference type="OrthoDB" id="5417724at2"/>
<dbReference type="AlphaFoldDB" id="D6SMZ0"/>
<comment type="caution">
    <text evidence="4">The sequence shown here is derived from an EMBL/GenBank/DDBJ whole genome shotgun (WGS) entry which is preliminary data.</text>
</comment>
<feature type="domain" description="WCX" evidence="3">
    <location>
        <begin position="250"/>
        <end position="327"/>
    </location>
</feature>
<feature type="domain" description="Helix-turn-helix type 11" evidence="1">
    <location>
        <begin position="17"/>
        <end position="55"/>
    </location>
</feature>
<proteinExistence type="predicted"/>
<dbReference type="Proteomes" id="UP000005496">
    <property type="component" value="Unassembled WGS sequence"/>
</dbReference>
<dbReference type="PROSITE" id="PS52050">
    <property type="entry name" value="WYL"/>
    <property type="match status" value="1"/>
</dbReference>
<evidence type="ECO:0000259" key="1">
    <source>
        <dbReference type="Pfam" id="PF08279"/>
    </source>
</evidence>
<name>D6SMZ0_9BACT</name>
<dbReference type="EMBL" id="ACJN02000001">
    <property type="protein sequence ID" value="EFI36051.1"/>
    <property type="molecule type" value="Genomic_DNA"/>
</dbReference>
<dbReference type="InterPro" id="IPR028349">
    <property type="entry name" value="PafC-like"/>
</dbReference>
<dbReference type="InterPro" id="IPR057727">
    <property type="entry name" value="WCX_dom"/>
</dbReference>
<dbReference type="PANTHER" id="PTHR34580">
    <property type="match status" value="1"/>
</dbReference>
<dbReference type="InterPro" id="IPR051534">
    <property type="entry name" value="CBASS_pafABC_assoc_protein"/>
</dbReference>
<sequence>MRGRNIIQLLRAVDLLGRPGGITINQMSEALEVDRRSVYRLLDIIQELGFPIYDENDQPGREKSWKLDADYVLKLPNINLPDIRFTLPEIMALYFLRAESRVYRGTEIENRLESAYAKLNRFVPGGLDDQLSKLKTLFVTTGKLTKDYSGKESLIDSLTRAMLRKRTCVVSYFSFMDDTTKKFRIDPLYFFENNGGLYLFVRVTRFGDIRVLAVERIEHLEELEQEFEYPQDFDPEEKLGQAFDIVYDDPVDLEVWFSADQAKYIKERRFSCLQTSQEHPDGSITLKMKTSGWFDVKKWIMGFGSSAVVLKPEEMRNEIREETRAVLARYDEY</sequence>
<dbReference type="Pfam" id="PF08279">
    <property type="entry name" value="HTH_11"/>
    <property type="match status" value="1"/>
</dbReference>
<feature type="domain" description="WYL" evidence="2">
    <location>
        <begin position="155"/>
        <end position="221"/>
    </location>
</feature>
<dbReference type="PIRSF" id="PIRSF016838">
    <property type="entry name" value="PafC"/>
    <property type="match status" value="1"/>
</dbReference>
<dbReference type="SUPFAM" id="SSF46785">
    <property type="entry name" value="Winged helix' DNA-binding domain"/>
    <property type="match status" value="1"/>
</dbReference>
<evidence type="ECO:0000259" key="3">
    <source>
        <dbReference type="Pfam" id="PF25583"/>
    </source>
</evidence>
<dbReference type="PANTHER" id="PTHR34580:SF1">
    <property type="entry name" value="PROTEIN PAFC"/>
    <property type="match status" value="1"/>
</dbReference>